<keyword evidence="3" id="KW-1185">Reference proteome</keyword>
<evidence type="ECO:0000313" key="3">
    <source>
        <dbReference type="Proteomes" id="UP000199424"/>
    </source>
</evidence>
<evidence type="ECO:0000313" key="2">
    <source>
        <dbReference type="EMBL" id="SFR49192.1"/>
    </source>
</evidence>
<accession>A0A1I6H422</accession>
<feature type="transmembrane region" description="Helical" evidence="1">
    <location>
        <begin position="95"/>
        <end position="118"/>
    </location>
</feature>
<protein>
    <submittedName>
        <fullName evidence="2">Uncharacterized protein</fullName>
    </submittedName>
</protein>
<proteinExistence type="predicted"/>
<dbReference type="RefSeq" id="WP_092857016.1">
    <property type="nucleotide sequence ID" value="NZ_FOYU01000002.1"/>
</dbReference>
<dbReference type="AlphaFoldDB" id="A0A1I6H422"/>
<dbReference type="Proteomes" id="UP000199424">
    <property type="component" value="Unassembled WGS sequence"/>
</dbReference>
<keyword evidence="1" id="KW-0472">Membrane</keyword>
<evidence type="ECO:0000256" key="1">
    <source>
        <dbReference type="SAM" id="Phobius"/>
    </source>
</evidence>
<reference evidence="3" key="1">
    <citation type="submission" date="2016-10" db="EMBL/GenBank/DDBJ databases">
        <authorList>
            <person name="Varghese N."/>
            <person name="Submissions S."/>
        </authorList>
    </citation>
    <scope>NUCLEOTIDE SEQUENCE [LARGE SCALE GENOMIC DNA]</scope>
    <source>
        <strain evidence="3">CGMCC 1.7285</strain>
    </source>
</reference>
<name>A0A1I6H422_9GAMM</name>
<keyword evidence="1" id="KW-0812">Transmembrane</keyword>
<keyword evidence="1" id="KW-1133">Transmembrane helix</keyword>
<sequence>MIKWLVAAVFIIFMGLTYGPPKYVAFADYQKQIETVYGEQDAFLSWHVNRWLPLEMFAELVWYAPATDSKQPLTELELAQFKQTFVIPGHWFSTYIWWLLPPLLWGFNRVFGLAFFAWRQVRSHQRNFFLAERRNTIIAYETFLKLTKDAPNKPFRLRRKAKQAREQLYDDYMQSLTRAASDDDERILNGLVAKALMFNREHNQRYLPLQLSMAPGFKALTRGEYRYFAKFEGYFEERMNQSAKQWLLETHGSGVSSMSELYDDWDARARNCAKAILTSKQWRPLTDLRESFRDFAKDTLFRILGKANIQRNRDELARFAEAYLTYSVYRYLPVDNQLSAYEQDYKKLIGKRIATVFSSYFPQEVTTNNVRPDLFLNPSFRQDSHMGTLTIELIFENKVLPDGMPMLSSAFYLKMPGEEPQRLKELERKISQLNKTKEKS</sequence>
<gene>
    <name evidence="2" type="ORF">SAMN04488070_1419</name>
</gene>
<dbReference type="EMBL" id="FOYU01000002">
    <property type="protein sequence ID" value="SFR49192.1"/>
    <property type="molecule type" value="Genomic_DNA"/>
</dbReference>
<organism evidence="2 3">
    <name type="scientific">Pseudidiomarina maritima</name>
    <dbReference type="NCBI Taxonomy" id="519453"/>
    <lineage>
        <taxon>Bacteria</taxon>
        <taxon>Pseudomonadati</taxon>
        <taxon>Pseudomonadota</taxon>
        <taxon>Gammaproteobacteria</taxon>
        <taxon>Alteromonadales</taxon>
        <taxon>Idiomarinaceae</taxon>
        <taxon>Pseudidiomarina</taxon>
    </lineage>
</organism>